<evidence type="ECO:0000256" key="1">
    <source>
        <dbReference type="ARBA" id="ARBA00022485"/>
    </source>
</evidence>
<dbReference type="SUPFAM" id="SSF54862">
    <property type="entry name" value="4Fe-4S ferredoxins"/>
    <property type="match status" value="1"/>
</dbReference>
<protein>
    <submittedName>
        <fullName evidence="7">Putative iron-sulfur protein</fullName>
    </submittedName>
</protein>
<organism evidence="7 8">
    <name type="scientific">Clostridium disporicum</name>
    <dbReference type="NCBI Taxonomy" id="84024"/>
    <lineage>
        <taxon>Bacteria</taxon>
        <taxon>Bacillati</taxon>
        <taxon>Bacillota</taxon>
        <taxon>Clostridia</taxon>
        <taxon>Eubacteriales</taxon>
        <taxon>Clostridiaceae</taxon>
        <taxon>Clostridium</taxon>
    </lineage>
</organism>
<dbReference type="InterPro" id="IPR017896">
    <property type="entry name" value="4Fe4S_Fe-S-bd"/>
</dbReference>
<keyword evidence="4" id="KW-0408">Iron</keyword>
<keyword evidence="3" id="KW-0677">Repeat</keyword>
<feature type="domain" description="4Fe-4S ferredoxin-type" evidence="6">
    <location>
        <begin position="291"/>
        <end position="320"/>
    </location>
</feature>
<evidence type="ECO:0000259" key="6">
    <source>
        <dbReference type="PROSITE" id="PS51379"/>
    </source>
</evidence>
<evidence type="ECO:0000256" key="5">
    <source>
        <dbReference type="ARBA" id="ARBA00023014"/>
    </source>
</evidence>
<sequence length="425" mass="47906">MSHIVAKEAFKSLEDRLNKFPQGVPPSETLYKILSVLYTEEEAALVAKLPIRPFNISMASKIWNVSLSEAEFMLESLASKALILDTEYNGERKFVIPPPMAGFFEFALMRVRGDIDQKLLSKLFYQYLNVEEDFIKDLFLGTETRFGRVLISEDILPETIASTPTPENSLYILDYERATYLIKNAKHISLSMCYCRHKMHHLGKDCSKPMDTCLTFDSTAYSLIKNGYGRKIDSSECIDILNMCYENNLVQCGENVRNEICFLCNCCCCCCEGLKAVKKYGALHPIATTNFLPYVNNDACIGCGKCTKICPIEVISLKNKKASIDESICLGCGVCVRNCPTKAIKLKTRSQRILTPANTTHRVIIQAIEKGNLQNLIFDNQAFASHRFMASVLSTILNTNPIKQALASKQFKSIYLDKLISKKYK</sequence>
<evidence type="ECO:0000313" key="7">
    <source>
        <dbReference type="EMBL" id="CUN94048.1"/>
    </source>
</evidence>
<accession>A0A174B354</accession>
<evidence type="ECO:0000256" key="2">
    <source>
        <dbReference type="ARBA" id="ARBA00022723"/>
    </source>
</evidence>
<dbReference type="InterPro" id="IPR017900">
    <property type="entry name" value="4Fe4S_Fe_S_CS"/>
</dbReference>
<dbReference type="RefSeq" id="WP_055275801.1">
    <property type="nucleotide sequence ID" value="NZ_CYZV01000009.1"/>
</dbReference>
<dbReference type="Proteomes" id="UP000095558">
    <property type="component" value="Unassembled WGS sequence"/>
</dbReference>
<dbReference type="PROSITE" id="PS00198">
    <property type="entry name" value="4FE4S_FER_1"/>
    <property type="match status" value="1"/>
</dbReference>
<dbReference type="GO" id="GO:0046872">
    <property type="term" value="F:metal ion binding"/>
    <property type="evidence" value="ECO:0007669"/>
    <property type="project" value="UniProtKB-KW"/>
</dbReference>
<dbReference type="GO" id="GO:0051539">
    <property type="term" value="F:4 iron, 4 sulfur cluster binding"/>
    <property type="evidence" value="ECO:0007669"/>
    <property type="project" value="UniProtKB-KW"/>
</dbReference>
<proteinExistence type="predicted"/>
<dbReference type="PANTHER" id="PTHR43724">
    <property type="entry name" value="PYRUVATE SYNTHASE SUBUNIT PORD"/>
    <property type="match status" value="1"/>
</dbReference>
<dbReference type="PROSITE" id="PS51379">
    <property type="entry name" value="4FE4S_FER_2"/>
    <property type="match status" value="2"/>
</dbReference>
<keyword evidence="5" id="KW-0411">Iron-sulfur</keyword>
<dbReference type="PANTHER" id="PTHR43724:SF1">
    <property type="entry name" value="PYRUVATE SYNTHASE SUBUNIT PORD"/>
    <property type="match status" value="1"/>
</dbReference>
<dbReference type="AlphaFoldDB" id="A0A174B354"/>
<evidence type="ECO:0000256" key="4">
    <source>
        <dbReference type="ARBA" id="ARBA00023004"/>
    </source>
</evidence>
<keyword evidence="1" id="KW-0004">4Fe-4S</keyword>
<dbReference type="Pfam" id="PF12838">
    <property type="entry name" value="Fer4_7"/>
    <property type="match status" value="1"/>
</dbReference>
<feature type="domain" description="4Fe-4S ferredoxin-type" evidence="6">
    <location>
        <begin position="321"/>
        <end position="349"/>
    </location>
</feature>
<dbReference type="Gene3D" id="3.30.70.20">
    <property type="match status" value="1"/>
</dbReference>
<gene>
    <name evidence="7" type="ORF">ERS852470_01066</name>
</gene>
<dbReference type="OrthoDB" id="5422255at2"/>
<keyword evidence="2" id="KW-0479">Metal-binding</keyword>
<name>A0A174B354_9CLOT</name>
<dbReference type="EMBL" id="CYZV01000009">
    <property type="protein sequence ID" value="CUN94048.1"/>
    <property type="molecule type" value="Genomic_DNA"/>
</dbReference>
<reference evidence="7 8" key="1">
    <citation type="submission" date="2015-09" db="EMBL/GenBank/DDBJ databases">
        <authorList>
            <consortium name="Pathogen Informatics"/>
        </authorList>
    </citation>
    <scope>NUCLEOTIDE SEQUENCE [LARGE SCALE GENOMIC DNA]</scope>
    <source>
        <strain evidence="7 8">2789STDY5834855</strain>
    </source>
</reference>
<evidence type="ECO:0000313" key="8">
    <source>
        <dbReference type="Proteomes" id="UP000095558"/>
    </source>
</evidence>
<evidence type="ECO:0000256" key="3">
    <source>
        <dbReference type="ARBA" id="ARBA00022737"/>
    </source>
</evidence>